<protein>
    <submittedName>
        <fullName evidence="2">Uncharacterized protein</fullName>
    </submittedName>
</protein>
<name>A0AAV2LZR7_KNICA</name>
<evidence type="ECO:0000313" key="3">
    <source>
        <dbReference type="Proteomes" id="UP001497482"/>
    </source>
</evidence>
<dbReference type="Proteomes" id="UP001497482">
    <property type="component" value="Chromosome 5"/>
</dbReference>
<sequence>MCSLQVEKRWISWGLYKTGSLGGVAQCAHSTTCRHSRQGLHGSEPGLGHRSQRPRPEQWPEAPSADHAAEKLCPHGVVTGSVKDRHTDWELRETLLTERGAHSPVGIAAR</sequence>
<reference evidence="2 3" key="1">
    <citation type="submission" date="2024-04" db="EMBL/GenBank/DDBJ databases">
        <authorList>
            <person name="Waldvogel A.-M."/>
            <person name="Schoenle A."/>
        </authorList>
    </citation>
    <scope>NUCLEOTIDE SEQUENCE [LARGE SCALE GENOMIC DNA]</scope>
</reference>
<feature type="region of interest" description="Disordered" evidence="1">
    <location>
        <begin position="35"/>
        <end position="71"/>
    </location>
</feature>
<dbReference type="AlphaFoldDB" id="A0AAV2LZR7"/>
<dbReference type="EMBL" id="OZ035827">
    <property type="protein sequence ID" value="CAL1606543.1"/>
    <property type="molecule type" value="Genomic_DNA"/>
</dbReference>
<accession>A0AAV2LZR7</accession>
<organism evidence="2 3">
    <name type="scientific">Knipowitschia caucasica</name>
    <name type="common">Caucasian dwarf goby</name>
    <name type="synonym">Pomatoschistus caucasicus</name>
    <dbReference type="NCBI Taxonomy" id="637954"/>
    <lineage>
        <taxon>Eukaryota</taxon>
        <taxon>Metazoa</taxon>
        <taxon>Chordata</taxon>
        <taxon>Craniata</taxon>
        <taxon>Vertebrata</taxon>
        <taxon>Euteleostomi</taxon>
        <taxon>Actinopterygii</taxon>
        <taxon>Neopterygii</taxon>
        <taxon>Teleostei</taxon>
        <taxon>Neoteleostei</taxon>
        <taxon>Acanthomorphata</taxon>
        <taxon>Gobiaria</taxon>
        <taxon>Gobiiformes</taxon>
        <taxon>Gobioidei</taxon>
        <taxon>Gobiidae</taxon>
        <taxon>Gobiinae</taxon>
        <taxon>Knipowitschia</taxon>
    </lineage>
</organism>
<keyword evidence="3" id="KW-1185">Reference proteome</keyword>
<proteinExistence type="predicted"/>
<evidence type="ECO:0000313" key="2">
    <source>
        <dbReference type="EMBL" id="CAL1606543.1"/>
    </source>
</evidence>
<gene>
    <name evidence="2" type="ORF">KC01_LOCUS33704</name>
</gene>
<evidence type="ECO:0000256" key="1">
    <source>
        <dbReference type="SAM" id="MobiDB-lite"/>
    </source>
</evidence>